<proteinExistence type="predicted"/>
<dbReference type="AlphaFoldDB" id="A0A5B7H4C8"/>
<reference evidence="1 2" key="1">
    <citation type="submission" date="2019-05" db="EMBL/GenBank/DDBJ databases">
        <title>Another draft genome of Portunus trituberculatus and its Hox gene families provides insights of decapod evolution.</title>
        <authorList>
            <person name="Jeong J.-H."/>
            <person name="Song I."/>
            <person name="Kim S."/>
            <person name="Choi T."/>
            <person name="Kim D."/>
            <person name="Ryu S."/>
            <person name="Kim W."/>
        </authorList>
    </citation>
    <scope>NUCLEOTIDE SEQUENCE [LARGE SCALE GENOMIC DNA]</scope>
    <source>
        <tissue evidence="1">Muscle</tissue>
    </source>
</reference>
<name>A0A5B7H4C8_PORTR</name>
<comment type="caution">
    <text evidence="1">The sequence shown here is derived from an EMBL/GenBank/DDBJ whole genome shotgun (WGS) entry which is preliminary data.</text>
</comment>
<sequence length="42" mass="4928">MDEHAKSSRMRNWRIGWLAPVDARDRSVPHPLIRTVVEGCHF</sequence>
<accession>A0A5B7H4C8</accession>
<protein>
    <submittedName>
        <fullName evidence="1">Uncharacterized protein</fullName>
    </submittedName>
</protein>
<keyword evidence="2" id="KW-1185">Reference proteome</keyword>
<evidence type="ECO:0000313" key="1">
    <source>
        <dbReference type="EMBL" id="MPC64756.1"/>
    </source>
</evidence>
<evidence type="ECO:0000313" key="2">
    <source>
        <dbReference type="Proteomes" id="UP000324222"/>
    </source>
</evidence>
<organism evidence="1 2">
    <name type="scientific">Portunus trituberculatus</name>
    <name type="common">Swimming crab</name>
    <name type="synonym">Neptunus trituberculatus</name>
    <dbReference type="NCBI Taxonomy" id="210409"/>
    <lineage>
        <taxon>Eukaryota</taxon>
        <taxon>Metazoa</taxon>
        <taxon>Ecdysozoa</taxon>
        <taxon>Arthropoda</taxon>
        <taxon>Crustacea</taxon>
        <taxon>Multicrustacea</taxon>
        <taxon>Malacostraca</taxon>
        <taxon>Eumalacostraca</taxon>
        <taxon>Eucarida</taxon>
        <taxon>Decapoda</taxon>
        <taxon>Pleocyemata</taxon>
        <taxon>Brachyura</taxon>
        <taxon>Eubrachyura</taxon>
        <taxon>Portunoidea</taxon>
        <taxon>Portunidae</taxon>
        <taxon>Portuninae</taxon>
        <taxon>Portunus</taxon>
    </lineage>
</organism>
<dbReference type="Proteomes" id="UP000324222">
    <property type="component" value="Unassembled WGS sequence"/>
</dbReference>
<gene>
    <name evidence="1" type="ORF">E2C01_058876</name>
</gene>
<dbReference type="EMBL" id="VSRR010022540">
    <property type="protein sequence ID" value="MPC64756.1"/>
    <property type="molecule type" value="Genomic_DNA"/>
</dbReference>